<dbReference type="AlphaFoldDB" id="A0A239NXZ8"/>
<dbReference type="Gene3D" id="1.25.10.10">
    <property type="entry name" value="Leucine-rich Repeat Variant"/>
    <property type="match status" value="1"/>
</dbReference>
<gene>
    <name evidence="2" type="ORF">SAMN05421812_111249</name>
</gene>
<evidence type="ECO:0000313" key="2">
    <source>
        <dbReference type="EMBL" id="SNT59716.1"/>
    </source>
</evidence>
<dbReference type="RefSeq" id="WP_089253144.1">
    <property type="nucleotide sequence ID" value="NZ_FZPH01000011.1"/>
</dbReference>
<dbReference type="Pfam" id="PF13646">
    <property type="entry name" value="HEAT_2"/>
    <property type="match status" value="1"/>
</dbReference>
<organism evidence="2 3">
    <name type="scientific">Asanoa hainanensis</name>
    <dbReference type="NCBI Taxonomy" id="560556"/>
    <lineage>
        <taxon>Bacteria</taxon>
        <taxon>Bacillati</taxon>
        <taxon>Actinomycetota</taxon>
        <taxon>Actinomycetes</taxon>
        <taxon>Micromonosporales</taxon>
        <taxon>Micromonosporaceae</taxon>
        <taxon>Asanoa</taxon>
    </lineage>
</organism>
<keyword evidence="3" id="KW-1185">Reference proteome</keyword>
<dbReference type="InterPro" id="IPR016024">
    <property type="entry name" value="ARM-type_fold"/>
</dbReference>
<accession>A0A239NXZ8</accession>
<proteinExistence type="predicted"/>
<dbReference type="EMBL" id="FZPH01000011">
    <property type="protein sequence ID" value="SNT59716.1"/>
    <property type="molecule type" value="Genomic_DNA"/>
</dbReference>
<protein>
    <submittedName>
        <fullName evidence="2">HEAT repeat-containing protein</fullName>
    </submittedName>
</protein>
<dbReference type="InterPro" id="IPR011989">
    <property type="entry name" value="ARM-like"/>
</dbReference>
<sequence length="161" mass="17260">MPPAGAPGAHPIEVVEDASECVRAAARQWPNRFEAIVSASPKLRRDSNVVRALASLHTPESETILVEAAQVREAGNGYLRAAAVASLVARDSRALTALLPRLLGDRHDAVRRAALDAAHRYGDARSLVALHRIAANPRGKPWERAKASGATTKINRRSPQS</sequence>
<evidence type="ECO:0000256" key="1">
    <source>
        <dbReference type="SAM" id="MobiDB-lite"/>
    </source>
</evidence>
<feature type="compositionally biased region" description="Polar residues" evidence="1">
    <location>
        <begin position="149"/>
        <end position="161"/>
    </location>
</feature>
<evidence type="ECO:0000313" key="3">
    <source>
        <dbReference type="Proteomes" id="UP000198362"/>
    </source>
</evidence>
<name>A0A239NXZ8_9ACTN</name>
<feature type="region of interest" description="Disordered" evidence="1">
    <location>
        <begin position="139"/>
        <end position="161"/>
    </location>
</feature>
<dbReference type="Proteomes" id="UP000198362">
    <property type="component" value="Unassembled WGS sequence"/>
</dbReference>
<dbReference type="SUPFAM" id="SSF48371">
    <property type="entry name" value="ARM repeat"/>
    <property type="match status" value="1"/>
</dbReference>
<reference evidence="2 3" key="1">
    <citation type="submission" date="2017-06" db="EMBL/GenBank/DDBJ databases">
        <authorList>
            <person name="Kim H.J."/>
            <person name="Triplett B.A."/>
        </authorList>
    </citation>
    <scope>NUCLEOTIDE SEQUENCE [LARGE SCALE GENOMIC DNA]</scope>
    <source>
        <strain evidence="2 3">CGMCC 4.5593</strain>
    </source>
</reference>